<dbReference type="Gene3D" id="3.40.50.300">
    <property type="entry name" value="P-loop containing nucleotide triphosphate hydrolases"/>
    <property type="match status" value="2"/>
</dbReference>
<dbReference type="RefSeq" id="WP_188785298.1">
    <property type="nucleotide sequence ID" value="NZ_BMNI01000016.1"/>
</dbReference>
<evidence type="ECO:0000313" key="1">
    <source>
        <dbReference type="EMBL" id="GGO94036.1"/>
    </source>
</evidence>
<dbReference type="SUPFAM" id="SSF52540">
    <property type="entry name" value="P-loop containing nucleoside triphosphate hydrolases"/>
    <property type="match status" value="1"/>
</dbReference>
<evidence type="ECO:0000313" key="2">
    <source>
        <dbReference type="Proteomes" id="UP000655410"/>
    </source>
</evidence>
<dbReference type="InterPro" id="IPR027417">
    <property type="entry name" value="P-loop_NTPase"/>
</dbReference>
<comment type="caution">
    <text evidence="1">The sequence shown here is derived from an EMBL/GenBank/DDBJ whole genome shotgun (WGS) entry which is preliminary data.</text>
</comment>
<gene>
    <name evidence="1" type="ORF">GCM10011584_34120</name>
</gene>
<dbReference type="EMBL" id="BMNI01000016">
    <property type="protein sequence ID" value="GGO94036.1"/>
    <property type="molecule type" value="Genomic_DNA"/>
</dbReference>
<protein>
    <submittedName>
        <fullName evidence="1">ATPase</fullName>
    </submittedName>
</protein>
<reference evidence="2" key="1">
    <citation type="journal article" date="2019" name="Int. J. Syst. Evol. Microbiol.">
        <title>The Global Catalogue of Microorganisms (GCM) 10K type strain sequencing project: providing services to taxonomists for standard genome sequencing and annotation.</title>
        <authorList>
            <consortium name="The Broad Institute Genomics Platform"/>
            <consortium name="The Broad Institute Genome Sequencing Center for Infectious Disease"/>
            <person name="Wu L."/>
            <person name="Ma J."/>
        </authorList>
    </citation>
    <scope>NUCLEOTIDE SEQUENCE [LARGE SCALE GENOMIC DNA]</scope>
    <source>
        <strain evidence="2">CGMCC 4.7371</strain>
    </source>
</reference>
<name>A0ABQ2NF93_9ACTN</name>
<proteinExistence type="predicted"/>
<accession>A0ABQ2NF93</accession>
<organism evidence="1 2">
    <name type="scientific">Nocardioides phosphati</name>
    <dbReference type="NCBI Taxonomy" id="1867775"/>
    <lineage>
        <taxon>Bacteria</taxon>
        <taxon>Bacillati</taxon>
        <taxon>Actinomycetota</taxon>
        <taxon>Actinomycetes</taxon>
        <taxon>Propionibacteriales</taxon>
        <taxon>Nocardioidaceae</taxon>
        <taxon>Nocardioides</taxon>
    </lineage>
</organism>
<sequence length="538" mass="58734">MSATTKPRRRGPLAWFWYRVMLGQKTPKAGPTVLRPGPRGWRGPGAGESVLVEPAAEWRGTTVQVCGLYPFGVGAGTPVIGVPLGRHLLSGATVCADPISWFQRARLIRNPSMFVLGLPGLGKSTLVRRILIGLAGYGSIPLVLGDIRPDYVDLIEELGGDVIPLGPGRGSLNVMDNSEVVEAAGRLRRAEEATEDPAEKARLVKLREQLLADSKGRRAALIEALVTIQRAGKPLEDREDSIISEALDMLDESGIDAPVISDLLELIRKAPDRLREVALDRGDMGRYQQITELLEVALSGLIRSSRLGSGVFSRPTSRPMRRDRPVVFDLSGIQQSQDALRAAALLASWSTGFGQVAIASTLAEAGLEPRRHYIIAMDEIHQALRSGPGMVERYDQITRLNRGWGVGQMMITHTMKDLDSLVTEEDRMKARGLVERSGMVVLGGLPAAEMPLLSKVVRVSQAEQGLLMKWQEPAAWDPETGAEATPPGLGNFLIKVGSRPGIPFQVQLTNRERHVHDTNRLWKEQSRIGTLEDQEALS</sequence>
<keyword evidence="2" id="KW-1185">Reference proteome</keyword>
<dbReference type="Proteomes" id="UP000655410">
    <property type="component" value="Unassembled WGS sequence"/>
</dbReference>